<keyword evidence="2" id="KW-0732">Signal</keyword>
<accession>A0A7R9Z2W8</accession>
<evidence type="ECO:0000256" key="2">
    <source>
        <dbReference type="SAM" id="SignalP"/>
    </source>
</evidence>
<evidence type="ECO:0000313" key="3">
    <source>
        <dbReference type="EMBL" id="CAD8303399.1"/>
    </source>
</evidence>
<dbReference type="AlphaFoldDB" id="A0A7R9Z2W8"/>
<feature type="region of interest" description="Disordered" evidence="1">
    <location>
        <begin position="35"/>
        <end position="85"/>
    </location>
</feature>
<organism evidence="3">
    <name type="scientific">Chlamydomonas euryale</name>
    <dbReference type="NCBI Taxonomy" id="1486919"/>
    <lineage>
        <taxon>Eukaryota</taxon>
        <taxon>Viridiplantae</taxon>
        <taxon>Chlorophyta</taxon>
        <taxon>core chlorophytes</taxon>
        <taxon>Chlorophyceae</taxon>
        <taxon>CS clade</taxon>
        <taxon>Chlamydomonadales</taxon>
        <taxon>Chlamydomonadaceae</taxon>
        <taxon>Chlamydomonas</taxon>
    </lineage>
</organism>
<evidence type="ECO:0000256" key="1">
    <source>
        <dbReference type="SAM" id="MobiDB-lite"/>
    </source>
</evidence>
<reference evidence="3" key="1">
    <citation type="submission" date="2021-01" db="EMBL/GenBank/DDBJ databases">
        <authorList>
            <person name="Corre E."/>
            <person name="Pelletier E."/>
            <person name="Niang G."/>
            <person name="Scheremetjew M."/>
            <person name="Finn R."/>
            <person name="Kale V."/>
            <person name="Holt S."/>
            <person name="Cochrane G."/>
            <person name="Meng A."/>
            <person name="Brown T."/>
            <person name="Cohen L."/>
        </authorList>
    </citation>
    <scope>NUCLEOTIDE SEQUENCE</scope>
    <source>
        <strain evidence="3">CCMP219</strain>
    </source>
</reference>
<feature type="chain" id="PRO_5031504895" evidence="2">
    <location>
        <begin position="18"/>
        <end position="169"/>
    </location>
</feature>
<feature type="signal peptide" evidence="2">
    <location>
        <begin position="1"/>
        <end position="17"/>
    </location>
</feature>
<gene>
    <name evidence="3" type="ORF">CEUR00632_LOCUS17057</name>
</gene>
<protein>
    <submittedName>
        <fullName evidence="3">Uncharacterized protein</fullName>
    </submittedName>
</protein>
<sequence length="169" mass="16827">MTLSSGSYLSLTALGYAAMVVMAPTVEVCATLAGASGGSSSSGGSCDSSGGGSGGRDSGEESARLQQPRSPIRHGPSCKDSCSCRPAPLPEGSAPQLLGSLSTQQAWATLSAPCLSGLAPPWQAHDASLLIQKPATALGVGAASPTWLRAAAIVASTQVTVASVWRGWQ</sequence>
<dbReference type="EMBL" id="HBEC01036729">
    <property type="protein sequence ID" value="CAD8303399.1"/>
    <property type="molecule type" value="Transcribed_RNA"/>
</dbReference>
<proteinExistence type="predicted"/>
<name>A0A7R9Z2W8_9CHLO</name>